<organism evidence="1 2">
    <name type="scientific">Micromonospora maris</name>
    <dbReference type="NCBI Taxonomy" id="1003110"/>
    <lineage>
        <taxon>Bacteria</taxon>
        <taxon>Bacillati</taxon>
        <taxon>Actinomycetota</taxon>
        <taxon>Actinomycetes</taxon>
        <taxon>Micromonosporales</taxon>
        <taxon>Micromonosporaceae</taxon>
        <taxon>Micromonospora</taxon>
    </lineage>
</organism>
<accession>A0A9X0I8C1</accession>
<evidence type="ECO:0000313" key="1">
    <source>
        <dbReference type="EMBL" id="KUJ48865.1"/>
    </source>
</evidence>
<dbReference type="Proteomes" id="UP000053246">
    <property type="component" value="Unassembled WGS sequence"/>
</dbReference>
<dbReference type="RefSeq" id="WP_013732231.1">
    <property type="nucleotide sequence ID" value="NZ_CP108425.1"/>
</dbReference>
<dbReference type="InterPro" id="IPR021408">
    <property type="entry name" value="DUF3046"/>
</dbReference>
<comment type="caution">
    <text evidence="1">The sequence shown here is derived from an EMBL/GenBank/DDBJ whole genome shotgun (WGS) entry which is preliminary data.</text>
</comment>
<sequence length="66" mass="7393">MRLTDFWTRLEEAFGPGYAASIASDQVLSQLGGRTIEQAFAEGEQTHVVWRAVVAAYPDRVPTRLR</sequence>
<proteinExistence type="predicted"/>
<keyword evidence="2" id="KW-1185">Reference proteome</keyword>
<dbReference type="AlphaFoldDB" id="A0A9X0I8C1"/>
<dbReference type="EMBL" id="LMWI01000001">
    <property type="protein sequence ID" value="KUJ48865.1"/>
    <property type="molecule type" value="Genomic_DNA"/>
</dbReference>
<evidence type="ECO:0008006" key="3">
    <source>
        <dbReference type="Google" id="ProtNLM"/>
    </source>
</evidence>
<evidence type="ECO:0000313" key="2">
    <source>
        <dbReference type="Proteomes" id="UP000053246"/>
    </source>
</evidence>
<gene>
    <name evidence="1" type="ORF">ADL17_07675</name>
</gene>
<dbReference type="Pfam" id="PF11248">
    <property type="entry name" value="DUF3046"/>
    <property type="match status" value="1"/>
</dbReference>
<protein>
    <recommendedName>
        <fullName evidence="3">DUF3046 domain-containing protein</fullName>
    </recommendedName>
</protein>
<name>A0A9X0I8C1_9ACTN</name>
<reference evidence="1 2" key="1">
    <citation type="submission" date="2015-10" db="EMBL/GenBank/DDBJ databases">
        <authorList>
            <person name="Ju K.-S."/>
            <person name="Doroghazi J.R."/>
            <person name="Metcalf W.W."/>
        </authorList>
    </citation>
    <scope>NUCLEOTIDE SEQUENCE [LARGE SCALE GENOMIC DNA]</scope>
    <source>
        <strain evidence="1 2">NRRL B-24793</strain>
    </source>
</reference>
<dbReference type="OMA" id="TATIWRA"/>